<evidence type="ECO:0000256" key="1">
    <source>
        <dbReference type="SAM" id="MobiDB-lite"/>
    </source>
</evidence>
<feature type="non-terminal residue" evidence="2">
    <location>
        <position position="124"/>
    </location>
</feature>
<feature type="region of interest" description="Disordered" evidence="1">
    <location>
        <begin position="1"/>
        <end position="124"/>
    </location>
</feature>
<dbReference type="EMBL" id="BKCJ011348666">
    <property type="protein sequence ID" value="GFD23943.1"/>
    <property type="molecule type" value="Genomic_DNA"/>
</dbReference>
<dbReference type="AlphaFoldDB" id="A0A699UPF4"/>
<reference evidence="2" key="1">
    <citation type="journal article" date="2019" name="Sci. Rep.">
        <title>Draft genome of Tanacetum cinerariifolium, the natural source of mosquito coil.</title>
        <authorList>
            <person name="Yamashiro T."/>
            <person name="Shiraishi A."/>
            <person name="Satake H."/>
            <person name="Nakayama K."/>
        </authorList>
    </citation>
    <scope>NUCLEOTIDE SEQUENCE</scope>
</reference>
<feature type="compositionally biased region" description="Basic and acidic residues" evidence="1">
    <location>
        <begin position="75"/>
        <end position="100"/>
    </location>
</feature>
<sequence length="124" mass="13745">ATPRRCAAWPKSTAWPCPKKRSAPPKSSSFRTSATRNISRLPAEVPRENWPGHQARRRPGPRHGPALRPLPGPRDVPDSQRERARGGLRGAHPEARRQDGEVPQLARVGDLPQVRRTLRPVSGP</sequence>
<evidence type="ECO:0000313" key="2">
    <source>
        <dbReference type="EMBL" id="GFD23943.1"/>
    </source>
</evidence>
<name>A0A699UPF4_TANCI</name>
<organism evidence="2">
    <name type="scientific">Tanacetum cinerariifolium</name>
    <name type="common">Dalmatian daisy</name>
    <name type="synonym">Chrysanthemum cinerariifolium</name>
    <dbReference type="NCBI Taxonomy" id="118510"/>
    <lineage>
        <taxon>Eukaryota</taxon>
        <taxon>Viridiplantae</taxon>
        <taxon>Streptophyta</taxon>
        <taxon>Embryophyta</taxon>
        <taxon>Tracheophyta</taxon>
        <taxon>Spermatophyta</taxon>
        <taxon>Magnoliopsida</taxon>
        <taxon>eudicotyledons</taxon>
        <taxon>Gunneridae</taxon>
        <taxon>Pentapetalae</taxon>
        <taxon>asterids</taxon>
        <taxon>campanulids</taxon>
        <taxon>Asterales</taxon>
        <taxon>Asteraceae</taxon>
        <taxon>Asteroideae</taxon>
        <taxon>Anthemideae</taxon>
        <taxon>Anthemidinae</taxon>
        <taxon>Tanacetum</taxon>
    </lineage>
</organism>
<accession>A0A699UPF4</accession>
<proteinExistence type="predicted"/>
<protein>
    <submittedName>
        <fullName evidence="2">Uncharacterized protein</fullName>
    </submittedName>
</protein>
<feature type="non-terminal residue" evidence="2">
    <location>
        <position position="1"/>
    </location>
</feature>
<gene>
    <name evidence="2" type="ORF">Tci_895912</name>
</gene>
<comment type="caution">
    <text evidence="2">The sequence shown here is derived from an EMBL/GenBank/DDBJ whole genome shotgun (WGS) entry which is preliminary data.</text>
</comment>